<comment type="subunit">
    <text evidence="13">F-type ATPases have 2 components, F(1) - the catalytic core - and F(0) - the membrane proton channel. F(1) has five subunits: alpha(3), beta(3), gamma(1), delta(1), epsilon(1). F(0) has three main subunits: a(1), b(2) and c(10-14). The alpha and beta chains form an alternating ring which encloses part of the gamma chain. F(1) is attached to F(0) by a central stalk formed by the gamma and epsilon chains, while a peripheral stalk is formed by the delta and b chains.</text>
</comment>
<protein>
    <recommendedName>
        <fullName evidence="13">ATP synthase subunit b</fullName>
    </recommendedName>
    <alternativeName>
        <fullName evidence="13">ATP synthase F(0) sector subunit b</fullName>
    </alternativeName>
    <alternativeName>
        <fullName evidence="13">ATPase subunit I</fullName>
    </alternativeName>
    <alternativeName>
        <fullName evidence="13">F-type ATPase subunit b</fullName>
        <shortName evidence="13">F-ATPase subunit b</shortName>
    </alternativeName>
</protein>
<accession>A0A445MZJ1</accession>
<comment type="function">
    <text evidence="10 13">F(1)F(0) ATP synthase produces ATP from ADP in the presence of a proton or sodium gradient. F-type ATPases consist of two structural domains, F(1) containing the extramembraneous catalytic core and F(0) containing the membrane proton channel, linked together by a central stalk and a peripheral stalk. During catalysis, ATP synthesis in the catalytic domain of F(1) is coupled via a rotary mechanism of the central stalk subunits to proton translocation.</text>
</comment>
<keyword evidence="13" id="KW-1003">Cell membrane</keyword>
<proteinExistence type="inferred from homology"/>
<evidence type="ECO:0000256" key="11">
    <source>
        <dbReference type="ARBA" id="ARBA00025614"/>
    </source>
</evidence>
<evidence type="ECO:0000256" key="13">
    <source>
        <dbReference type="HAMAP-Rule" id="MF_01398"/>
    </source>
</evidence>
<dbReference type="GO" id="GO:0012505">
    <property type="term" value="C:endomembrane system"/>
    <property type="evidence" value="ECO:0007669"/>
    <property type="project" value="UniProtKB-SubCell"/>
</dbReference>
<dbReference type="GO" id="GO:0005886">
    <property type="term" value="C:plasma membrane"/>
    <property type="evidence" value="ECO:0007669"/>
    <property type="project" value="UniProtKB-SubCell"/>
</dbReference>
<evidence type="ECO:0000313" key="14">
    <source>
        <dbReference type="EMBL" id="SPD74918.1"/>
    </source>
</evidence>
<gene>
    <name evidence="13 14" type="primary">atpF</name>
    <name evidence="14" type="ORF">PITCH_A390015</name>
</gene>
<dbReference type="Pfam" id="PF00430">
    <property type="entry name" value="ATP-synt_B"/>
    <property type="match status" value="1"/>
</dbReference>
<dbReference type="AlphaFoldDB" id="A0A445MZJ1"/>
<dbReference type="InterPro" id="IPR050059">
    <property type="entry name" value="ATP_synthase_B_chain"/>
</dbReference>
<evidence type="ECO:0000256" key="5">
    <source>
        <dbReference type="ARBA" id="ARBA00022781"/>
    </source>
</evidence>
<evidence type="ECO:0000256" key="8">
    <source>
        <dbReference type="ARBA" id="ARBA00023136"/>
    </source>
</evidence>
<dbReference type="InterPro" id="IPR002146">
    <property type="entry name" value="ATP_synth_b/b'su_bac/chlpt"/>
</dbReference>
<sequence length="259" mass="29582">MEFDPLTFVAQIINFVILTVLLNKFLFKPIKKTMDEREAKINKDIEAAEISRKEADKLAETTAGLKRAFEKDRESMMSLAASEAEIKKQELLRMAKEDAQKARQTWMMDLEDEKDGFLSGLKSRGIQYVCALAEKIVKDLGDEELEGRIAAVFVRRLKELDFAQKARFGASIRSEKSPPCVVSSFELGDATRRKLRDAIKDHLEYHGEIVFEIQQGLCGIELKTDGYTLAWNISEYLDEFEERLTRVFEGKVYPEPGKG</sequence>
<keyword evidence="6 13" id="KW-1133">Transmembrane helix</keyword>
<evidence type="ECO:0000256" key="3">
    <source>
        <dbReference type="ARBA" id="ARBA00022547"/>
    </source>
</evidence>
<evidence type="ECO:0000256" key="2">
    <source>
        <dbReference type="ARBA" id="ARBA00022448"/>
    </source>
</evidence>
<evidence type="ECO:0000256" key="12">
    <source>
        <dbReference type="ARBA" id="ARBA00037847"/>
    </source>
</evidence>
<evidence type="ECO:0000256" key="9">
    <source>
        <dbReference type="ARBA" id="ARBA00023310"/>
    </source>
</evidence>
<dbReference type="GO" id="GO:0045259">
    <property type="term" value="C:proton-transporting ATP synthase complex"/>
    <property type="evidence" value="ECO:0007669"/>
    <property type="project" value="UniProtKB-KW"/>
</dbReference>
<evidence type="ECO:0000256" key="4">
    <source>
        <dbReference type="ARBA" id="ARBA00022692"/>
    </source>
</evidence>
<evidence type="ECO:0000256" key="6">
    <source>
        <dbReference type="ARBA" id="ARBA00022989"/>
    </source>
</evidence>
<keyword evidence="5 13" id="KW-0375">Hydrogen ion transport</keyword>
<evidence type="ECO:0000256" key="10">
    <source>
        <dbReference type="ARBA" id="ARBA00025198"/>
    </source>
</evidence>
<dbReference type="EMBL" id="OJIN01000180">
    <property type="protein sequence ID" value="SPD74918.1"/>
    <property type="molecule type" value="Genomic_DNA"/>
</dbReference>
<evidence type="ECO:0000256" key="1">
    <source>
        <dbReference type="ARBA" id="ARBA00005513"/>
    </source>
</evidence>
<dbReference type="GO" id="GO:0046961">
    <property type="term" value="F:proton-transporting ATPase activity, rotational mechanism"/>
    <property type="evidence" value="ECO:0007669"/>
    <property type="project" value="TreeGrafter"/>
</dbReference>
<keyword evidence="3 13" id="KW-0138">CF(0)</keyword>
<name>A0A445MZJ1_9BACT</name>
<comment type="subcellular location">
    <subcellularLocation>
        <location evidence="13">Cell membrane</location>
        <topology evidence="13">Single-pass membrane protein</topology>
    </subcellularLocation>
    <subcellularLocation>
        <location evidence="12">Endomembrane system</location>
        <topology evidence="12">Single-pass membrane protein</topology>
    </subcellularLocation>
</comment>
<dbReference type="GO" id="GO:0046933">
    <property type="term" value="F:proton-transporting ATP synthase activity, rotational mechanism"/>
    <property type="evidence" value="ECO:0007669"/>
    <property type="project" value="UniProtKB-UniRule"/>
</dbReference>
<evidence type="ECO:0000256" key="7">
    <source>
        <dbReference type="ARBA" id="ARBA00023065"/>
    </source>
</evidence>
<dbReference type="CDD" id="cd06503">
    <property type="entry name" value="ATP-synt_Fo_b"/>
    <property type="match status" value="1"/>
</dbReference>
<dbReference type="PANTHER" id="PTHR33445:SF2">
    <property type="entry name" value="ATP SYNTHASE SUBUNIT B', CHLOROPLASTIC"/>
    <property type="match status" value="1"/>
</dbReference>
<keyword evidence="2 13" id="KW-0813">Transport</keyword>
<dbReference type="HAMAP" id="MF_01398">
    <property type="entry name" value="ATP_synth_b_bprime"/>
    <property type="match status" value="1"/>
</dbReference>
<comment type="similarity">
    <text evidence="1 13">Belongs to the ATPase B chain family.</text>
</comment>
<dbReference type="PANTHER" id="PTHR33445">
    <property type="entry name" value="ATP SYNTHASE SUBUNIT B', CHLOROPLASTIC"/>
    <property type="match status" value="1"/>
</dbReference>
<feature type="transmembrane region" description="Helical" evidence="13">
    <location>
        <begin position="6"/>
        <end position="27"/>
    </location>
</feature>
<organism evidence="14">
    <name type="scientific">uncultured Desulfobacterium sp</name>
    <dbReference type="NCBI Taxonomy" id="201089"/>
    <lineage>
        <taxon>Bacteria</taxon>
        <taxon>Pseudomonadati</taxon>
        <taxon>Thermodesulfobacteriota</taxon>
        <taxon>Desulfobacteria</taxon>
        <taxon>Desulfobacterales</taxon>
        <taxon>Desulfobacteriaceae</taxon>
        <taxon>Desulfobacterium</taxon>
        <taxon>environmental samples</taxon>
    </lineage>
</organism>
<comment type="function">
    <text evidence="11">Component of the F(0) channel, it forms part of the peripheral stalk, linking F(1) to F(0). The b'-subunit is a diverged and duplicated form of b found in plants and photosynthetic bacteria.</text>
</comment>
<keyword evidence="7 13" id="KW-0406">Ion transport</keyword>
<keyword evidence="8 13" id="KW-0472">Membrane</keyword>
<keyword evidence="4 13" id="KW-0812">Transmembrane</keyword>
<reference evidence="14" key="1">
    <citation type="submission" date="2018-01" db="EMBL/GenBank/DDBJ databases">
        <authorList>
            <person name="Regsiter A."/>
            <person name="William W."/>
        </authorList>
    </citation>
    <scope>NUCLEOTIDE SEQUENCE</scope>
    <source>
        <strain evidence="14">TRIP AH-1</strain>
    </source>
</reference>
<keyword evidence="9 13" id="KW-0066">ATP synthesis</keyword>